<dbReference type="EMBL" id="FMXO01000002">
    <property type="protein sequence ID" value="SDB08940.1"/>
    <property type="molecule type" value="Genomic_DNA"/>
</dbReference>
<gene>
    <name evidence="1" type="ORF">SAMN05660653_00437</name>
</gene>
<accession>A0A1G6AKX1</accession>
<keyword evidence="2" id="KW-1185">Reference proteome</keyword>
<protein>
    <submittedName>
        <fullName evidence="1">Predicted nuclease of the RNAse H fold, HicB family</fullName>
    </submittedName>
</protein>
<dbReference type="AlphaFoldDB" id="A0A1G6AKX1"/>
<dbReference type="InterPro" id="IPR035069">
    <property type="entry name" value="TTHA1013/TTHA0281-like"/>
</dbReference>
<dbReference type="Proteomes" id="UP000198771">
    <property type="component" value="Unassembled WGS sequence"/>
</dbReference>
<sequence>MMNVMTYRGYTASMDFDPEDKIIVGRVLDISDIITFHAESVGEFESIFHSAIDDYLVACEQLGSLPEKPASGRLMLRIAPMVHAAALKAAARSGTSLNKWAEHVLHSASRSGRA</sequence>
<proteinExistence type="predicted"/>
<dbReference type="RefSeq" id="WP_244148619.1">
    <property type="nucleotide sequence ID" value="NZ_FMXO01000002.1"/>
</dbReference>
<dbReference type="Pfam" id="PF05534">
    <property type="entry name" value="HicB"/>
    <property type="match status" value="1"/>
</dbReference>
<reference evidence="1 2" key="1">
    <citation type="submission" date="2016-10" db="EMBL/GenBank/DDBJ databases">
        <authorList>
            <person name="de Groot N.N."/>
        </authorList>
    </citation>
    <scope>NUCLEOTIDE SEQUENCE [LARGE SCALE GENOMIC DNA]</scope>
    <source>
        <strain evidence="1 2">ASO4-2</strain>
    </source>
</reference>
<dbReference type="SUPFAM" id="SSF143100">
    <property type="entry name" value="TTHA1013/TTHA0281-like"/>
    <property type="match status" value="1"/>
</dbReference>
<name>A0A1G6AKX1_9BACT</name>
<organism evidence="1 2">
    <name type="scientific">Desulfonatronum thiosulfatophilum</name>
    <dbReference type="NCBI Taxonomy" id="617002"/>
    <lineage>
        <taxon>Bacteria</taxon>
        <taxon>Pseudomonadati</taxon>
        <taxon>Thermodesulfobacteriota</taxon>
        <taxon>Desulfovibrionia</taxon>
        <taxon>Desulfovibrionales</taxon>
        <taxon>Desulfonatronaceae</taxon>
        <taxon>Desulfonatronum</taxon>
    </lineage>
</organism>
<evidence type="ECO:0000313" key="1">
    <source>
        <dbReference type="EMBL" id="SDB08940.1"/>
    </source>
</evidence>
<dbReference type="InterPro" id="IPR008651">
    <property type="entry name" value="Uncharacterised_HicB"/>
</dbReference>
<dbReference type="STRING" id="617002.SAMN05660653_00437"/>
<evidence type="ECO:0000313" key="2">
    <source>
        <dbReference type="Proteomes" id="UP000198771"/>
    </source>
</evidence>